<evidence type="ECO:0000313" key="3">
    <source>
        <dbReference type="Proteomes" id="UP000027931"/>
    </source>
</evidence>
<gene>
    <name evidence="2" type="ORF">EL26_15990</name>
</gene>
<reference evidence="2 3" key="1">
    <citation type="journal article" date="2013" name="Int. J. Syst. Evol. Microbiol.">
        <title>Tumebacillus flagellatus sp. nov., an alpha-amylase/pullulanase-producing bacterium isolated from cassava wastewater.</title>
        <authorList>
            <person name="Wang Q."/>
            <person name="Xie N."/>
            <person name="Qin Y."/>
            <person name="Shen N."/>
            <person name="Zhu J."/>
            <person name="Mi H."/>
            <person name="Huang R."/>
        </authorList>
    </citation>
    <scope>NUCLEOTIDE SEQUENCE [LARGE SCALE GENOMIC DNA]</scope>
    <source>
        <strain evidence="2 3">GST4</strain>
    </source>
</reference>
<evidence type="ECO:0008006" key="4">
    <source>
        <dbReference type="Google" id="ProtNLM"/>
    </source>
</evidence>
<feature type="transmembrane region" description="Helical" evidence="1">
    <location>
        <begin position="67"/>
        <end position="85"/>
    </location>
</feature>
<dbReference type="InterPro" id="IPR031306">
    <property type="entry name" value="CcdC"/>
</dbReference>
<dbReference type="RefSeq" id="WP_038090694.1">
    <property type="nucleotide sequence ID" value="NZ_JMIR01000024.1"/>
</dbReference>
<feature type="transmembrane region" description="Helical" evidence="1">
    <location>
        <begin position="37"/>
        <end position="55"/>
    </location>
</feature>
<dbReference type="InterPro" id="IPR058247">
    <property type="entry name" value="DUF1453"/>
</dbReference>
<dbReference type="AlphaFoldDB" id="A0A074LR32"/>
<sequence length="165" mass="18816">MNSSSSGMIGIFIFLVFFGLMVWRRTSAMRRPIKGKGYNMIWPLIFLLLPGPMLFLNPQQSFQGNVWEVLAAIAIGVLLSIPMIWTTQYEVREDGLIYAKQSKMFLVALVGVVVIRLVLKEYITGLDQMTLGGLFYLMALVYVLLWRITSFLKFRRVLRASQPAS</sequence>
<keyword evidence="3" id="KW-1185">Reference proteome</keyword>
<dbReference type="PANTHER" id="PTHR39164:SF1">
    <property type="entry name" value="PROTEIN CCDC"/>
    <property type="match status" value="1"/>
</dbReference>
<proteinExistence type="predicted"/>
<organism evidence="2 3">
    <name type="scientific">Tumebacillus flagellatus</name>
    <dbReference type="NCBI Taxonomy" id="1157490"/>
    <lineage>
        <taxon>Bacteria</taxon>
        <taxon>Bacillati</taxon>
        <taxon>Bacillota</taxon>
        <taxon>Bacilli</taxon>
        <taxon>Bacillales</taxon>
        <taxon>Alicyclobacillaceae</taxon>
        <taxon>Tumebacillus</taxon>
    </lineage>
</organism>
<feature type="transmembrane region" description="Helical" evidence="1">
    <location>
        <begin position="129"/>
        <end position="149"/>
    </location>
</feature>
<keyword evidence="1" id="KW-0812">Transmembrane</keyword>
<dbReference type="STRING" id="1157490.EL26_15990"/>
<dbReference type="eggNOG" id="COG4846">
    <property type="taxonomic scope" value="Bacteria"/>
</dbReference>
<dbReference type="Pfam" id="PF07301">
    <property type="entry name" value="DUF1453"/>
    <property type="match status" value="1"/>
</dbReference>
<feature type="transmembrane region" description="Helical" evidence="1">
    <location>
        <begin position="105"/>
        <end position="123"/>
    </location>
</feature>
<dbReference type="Proteomes" id="UP000027931">
    <property type="component" value="Unassembled WGS sequence"/>
</dbReference>
<keyword evidence="1" id="KW-0472">Membrane</keyword>
<dbReference type="PIRSF" id="PIRSF021441">
    <property type="entry name" value="DUF1453"/>
    <property type="match status" value="1"/>
</dbReference>
<protein>
    <recommendedName>
        <fullName evidence="4">Cytochrome C biogenesis protein CcdC</fullName>
    </recommendedName>
</protein>
<comment type="caution">
    <text evidence="2">The sequence shown here is derived from an EMBL/GenBank/DDBJ whole genome shotgun (WGS) entry which is preliminary data.</text>
</comment>
<evidence type="ECO:0000313" key="2">
    <source>
        <dbReference type="EMBL" id="KEO82283.1"/>
    </source>
</evidence>
<name>A0A074LR32_9BACL</name>
<evidence type="ECO:0000256" key="1">
    <source>
        <dbReference type="SAM" id="Phobius"/>
    </source>
</evidence>
<dbReference type="EMBL" id="JMIR01000024">
    <property type="protein sequence ID" value="KEO82283.1"/>
    <property type="molecule type" value="Genomic_DNA"/>
</dbReference>
<keyword evidence="1" id="KW-1133">Transmembrane helix</keyword>
<feature type="transmembrane region" description="Helical" evidence="1">
    <location>
        <begin position="6"/>
        <end position="25"/>
    </location>
</feature>
<dbReference type="PANTHER" id="PTHR39164">
    <property type="entry name" value="PROTEIN CCDC"/>
    <property type="match status" value="1"/>
</dbReference>
<accession>A0A074LR32</accession>